<evidence type="ECO:0000313" key="1">
    <source>
        <dbReference type="EMBL" id="KAA6347333.1"/>
    </source>
</evidence>
<reference evidence="1" key="1">
    <citation type="submission" date="2019-03" db="EMBL/GenBank/DDBJ databases">
        <title>Single cell metagenomics reveals metabolic interactions within the superorganism composed of flagellate Streblomastix strix and complex community of Bacteroidetes bacteria on its surface.</title>
        <authorList>
            <person name="Treitli S.C."/>
            <person name="Kolisko M."/>
            <person name="Husnik F."/>
            <person name="Keeling P."/>
            <person name="Hampl V."/>
        </authorList>
    </citation>
    <scope>NUCLEOTIDE SEQUENCE</scope>
    <source>
        <strain evidence="1">STM</strain>
    </source>
</reference>
<dbReference type="EMBL" id="SNRY01000099">
    <property type="protein sequence ID" value="KAA6347333.1"/>
    <property type="molecule type" value="Genomic_DNA"/>
</dbReference>
<gene>
    <name evidence="1" type="ORF">EZS27_005192</name>
</gene>
<sequence>MATLNSLDSFLSSINIQRLETYTCENEVFSIPTELRNLIAVLKKAETILELKDNWDEEGNEHISPATFSATVHFLITYAKNIFYHSGDCIDIPSIYPSSNGSIDIDWETETYGLIINIAKDGAEASYYGDNKSSQMTEGVFNPHEFNINLLPKAITL</sequence>
<name>A0A5J4SPM7_9ZZZZ</name>
<comment type="caution">
    <text evidence="1">The sequence shown here is derived from an EMBL/GenBank/DDBJ whole genome shotgun (WGS) entry which is preliminary data.</text>
</comment>
<proteinExistence type="predicted"/>
<dbReference type="AlphaFoldDB" id="A0A5J4SPM7"/>
<protein>
    <submittedName>
        <fullName evidence="1">Uncharacterized protein</fullName>
    </submittedName>
</protein>
<organism evidence="1">
    <name type="scientific">termite gut metagenome</name>
    <dbReference type="NCBI Taxonomy" id="433724"/>
    <lineage>
        <taxon>unclassified sequences</taxon>
        <taxon>metagenomes</taxon>
        <taxon>organismal metagenomes</taxon>
    </lineage>
</organism>
<accession>A0A5J4SPM7</accession>